<dbReference type="Proteomes" id="UP001147782">
    <property type="component" value="Unassembled WGS sequence"/>
</dbReference>
<accession>A0A9W9R800</accession>
<dbReference type="RefSeq" id="XP_056549408.1">
    <property type="nucleotide sequence ID" value="XM_056705510.1"/>
</dbReference>
<dbReference type="OrthoDB" id="251770at2759"/>
<dbReference type="AlphaFoldDB" id="A0A9W9R800"/>
<gene>
    <name evidence="1" type="ORF">N7496_012597</name>
</gene>
<dbReference type="InterPro" id="IPR036420">
    <property type="entry name" value="BRCT_dom_sf"/>
</dbReference>
<evidence type="ECO:0000313" key="1">
    <source>
        <dbReference type="EMBL" id="KAJ5355385.1"/>
    </source>
</evidence>
<dbReference type="EMBL" id="JAPZBS010000010">
    <property type="protein sequence ID" value="KAJ5355385.1"/>
    <property type="molecule type" value="Genomic_DNA"/>
</dbReference>
<dbReference type="SUPFAM" id="SSF52113">
    <property type="entry name" value="BRCT domain"/>
    <property type="match status" value="1"/>
</dbReference>
<comment type="caution">
    <text evidence="1">The sequence shown here is derived from an EMBL/GenBank/DDBJ whole genome shotgun (WGS) entry which is preliminary data.</text>
</comment>
<proteinExistence type="predicted"/>
<keyword evidence="2" id="KW-1185">Reference proteome</keyword>
<reference evidence="1" key="2">
    <citation type="journal article" date="2023" name="IMA Fungus">
        <title>Comparative genomic study of the Penicillium genus elucidates a diverse pangenome and 15 lateral gene transfer events.</title>
        <authorList>
            <person name="Petersen C."/>
            <person name="Sorensen T."/>
            <person name="Nielsen M.R."/>
            <person name="Sondergaard T.E."/>
            <person name="Sorensen J.L."/>
            <person name="Fitzpatrick D.A."/>
            <person name="Frisvad J.C."/>
            <person name="Nielsen K.L."/>
        </authorList>
    </citation>
    <scope>NUCLEOTIDE SEQUENCE</scope>
    <source>
        <strain evidence="1">IBT 29864</strain>
    </source>
</reference>
<sequence>MPVKSPEGFLDGYHFFINWFSSKQKGVLRHHLEYNGAQCVESLEDFSRPSTPKMGQGLYVMVPYKTPRSDIPSPDDMALEFDVVIDMSLGRFLGTKATKALVLPESYAASTPFLGFPLLGKFPVYTQHDSVLTKLGFLRMRICSTGFTRIDLLHLSKSVDLIGTTYDEYLTPKASILIYNDPRKASLKKLRCIAEWRVPSLYPKVITAKEAQARCP</sequence>
<organism evidence="1 2">
    <name type="scientific">Penicillium cataractarum</name>
    <dbReference type="NCBI Taxonomy" id="2100454"/>
    <lineage>
        <taxon>Eukaryota</taxon>
        <taxon>Fungi</taxon>
        <taxon>Dikarya</taxon>
        <taxon>Ascomycota</taxon>
        <taxon>Pezizomycotina</taxon>
        <taxon>Eurotiomycetes</taxon>
        <taxon>Eurotiomycetidae</taxon>
        <taxon>Eurotiales</taxon>
        <taxon>Aspergillaceae</taxon>
        <taxon>Penicillium</taxon>
    </lineage>
</organism>
<evidence type="ECO:0000313" key="2">
    <source>
        <dbReference type="Proteomes" id="UP001147782"/>
    </source>
</evidence>
<name>A0A9W9R800_9EURO</name>
<dbReference type="GeneID" id="81444689"/>
<dbReference type="Gene3D" id="3.40.50.10190">
    <property type="entry name" value="BRCT domain"/>
    <property type="match status" value="2"/>
</dbReference>
<reference evidence="1" key="1">
    <citation type="submission" date="2022-11" db="EMBL/GenBank/DDBJ databases">
        <authorList>
            <person name="Petersen C."/>
        </authorList>
    </citation>
    <scope>NUCLEOTIDE SEQUENCE</scope>
    <source>
        <strain evidence="1">IBT 29864</strain>
    </source>
</reference>
<protein>
    <submittedName>
        <fullName evidence="1">Uncharacterized protein</fullName>
    </submittedName>
</protein>